<dbReference type="AlphaFoldDB" id="A0A6B3RIG7"/>
<proteinExistence type="predicted"/>
<gene>
    <name evidence="1" type="ORF">G3572_03265</name>
</gene>
<dbReference type="EMBL" id="JAAIKE010000001">
    <property type="protein sequence ID" value="NEX45211.1"/>
    <property type="molecule type" value="Genomic_DNA"/>
</dbReference>
<accession>A0A6B3RIG7</accession>
<evidence type="ECO:0000313" key="1">
    <source>
        <dbReference type="EMBL" id="NEX45211.1"/>
    </source>
</evidence>
<evidence type="ECO:0000313" key="2">
    <source>
        <dbReference type="Proteomes" id="UP000481421"/>
    </source>
</evidence>
<name>A0A6B3RIG7_9RHOB</name>
<organism evidence="1 2">
    <name type="scientific">Pseudotabrizicola algicola</name>
    <dbReference type="NCBI Taxonomy" id="2709381"/>
    <lineage>
        <taxon>Bacteria</taxon>
        <taxon>Pseudomonadati</taxon>
        <taxon>Pseudomonadota</taxon>
        <taxon>Alphaproteobacteria</taxon>
        <taxon>Rhodobacterales</taxon>
        <taxon>Paracoccaceae</taxon>
        <taxon>Pseudotabrizicola</taxon>
    </lineage>
</organism>
<sequence>MNAHHRPTEAQIDPARALMIRAMCALISATLDPGTARTTLAAGQLLGQIELAYPGSVQSYDNQTVTLHLFTIRASANASTINLLRSWQNAARLRLEAGVR</sequence>
<reference evidence="1 2" key="1">
    <citation type="submission" date="2020-02" db="EMBL/GenBank/DDBJ databases">
        <title>Rhodobacter algicola sp. nov., isolated from microalga culture.</title>
        <authorList>
            <person name="Park C.-Y."/>
        </authorList>
    </citation>
    <scope>NUCLEOTIDE SEQUENCE [LARGE SCALE GENOMIC DNA]</scope>
    <source>
        <strain evidence="1 2">ETT8</strain>
    </source>
</reference>
<keyword evidence="2" id="KW-1185">Reference proteome</keyword>
<protein>
    <submittedName>
        <fullName evidence="1">Uncharacterized protein</fullName>
    </submittedName>
</protein>
<dbReference type="RefSeq" id="WP_164609222.1">
    <property type="nucleotide sequence ID" value="NZ_JAAIKE010000001.1"/>
</dbReference>
<comment type="caution">
    <text evidence="1">The sequence shown here is derived from an EMBL/GenBank/DDBJ whole genome shotgun (WGS) entry which is preliminary data.</text>
</comment>
<dbReference type="Proteomes" id="UP000481421">
    <property type="component" value="Unassembled WGS sequence"/>
</dbReference>